<organism evidence="2 3">
    <name type="scientific">Chitinophaga skermanii</name>
    <dbReference type="NCBI Taxonomy" id="331697"/>
    <lineage>
        <taxon>Bacteria</taxon>
        <taxon>Pseudomonadati</taxon>
        <taxon>Bacteroidota</taxon>
        <taxon>Chitinophagia</taxon>
        <taxon>Chitinophagales</taxon>
        <taxon>Chitinophagaceae</taxon>
        <taxon>Chitinophaga</taxon>
    </lineage>
</organism>
<dbReference type="OrthoDB" id="1120671at2"/>
<protein>
    <recommendedName>
        <fullName evidence="1">N-acetyltransferase domain-containing protein</fullName>
    </recommendedName>
</protein>
<dbReference type="InterPro" id="IPR016181">
    <property type="entry name" value="Acyl_CoA_acyltransferase"/>
</dbReference>
<dbReference type="PROSITE" id="PS51729">
    <property type="entry name" value="GNAT_YJDJ"/>
    <property type="match status" value="1"/>
</dbReference>
<dbReference type="Pfam" id="PF14542">
    <property type="entry name" value="Acetyltransf_CG"/>
    <property type="match status" value="1"/>
</dbReference>
<comment type="caution">
    <text evidence="2">The sequence shown here is derived from an EMBL/GenBank/DDBJ whole genome shotgun (WGS) entry which is preliminary data.</text>
</comment>
<evidence type="ECO:0000313" key="3">
    <source>
        <dbReference type="Proteomes" id="UP000249547"/>
    </source>
</evidence>
<feature type="domain" description="N-acetyltransferase" evidence="1">
    <location>
        <begin position="8"/>
        <end position="94"/>
    </location>
</feature>
<dbReference type="InterPro" id="IPR045057">
    <property type="entry name" value="Gcn5-rel_NAT"/>
</dbReference>
<evidence type="ECO:0000259" key="1">
    <source>
        <dbReference type="PROSITE" id="PS51729"/>
    </source>
</evidence>
<dbReference type="PANTHER" id="PTHR31435:SF9">
    <property type="entry name" value="PROTEIN NATD1"/>
    <property type="match status" value="1"/>
</dbReference>
<dbReference type="SUPFAM" id="SSF55729">
    <property type="entry name" value="Acyl-CoA N-acyltransferases (Nat)"/>
    <property type="match status" value="1"/>
</dbReference>
<dbReference type="AlphaFoldDB" id="A0A327Q3X9"/>
<dbReference type="Proteomes" id="UP000249547">
    <property type="component" value="Unassembled WGS sequence"/>
</dbReference>
<reference evidence="2 3" key="1">
    <citation type="submission" date="2018-06" db="EMBL/GenBank/DDBJ databases">
        <title>Genomic Encyclopedia of Archaeal and Bacterial Type Strains, Phase II (KMG-II): from individual species to whole genera.</title>
        <authorList>
            <person name="Goeker M."/>
        </authorList>
    </citation>
    <scope>NUCLEOTIDE SEQUENCE [LARGE SCALE GENOMIC DNA]</scope>
    <source>
        <strain evidence="2 3">DSM 23857</strain>
    </source>
</reference>
<accession>A0A327Q3X9</accession>
<dbReference type="RefSeq" id="WP_111600310.1">
    <property type="nucleotide sequence ID" value="NZ_QLLL01000013.1"/>
</dbReference>
<proteinExistence type="predicted"/>
<gene>
    <name evidence="2" type="ORF">LX64_04932</name>
</gene>
<keyword evidence="3" id="KW-1185">Reference proteome</keyword>
<dbReference type="Gene3D" id="3.40.630.30">
    <property type="match status" value="1"/>
</dbReference>
<sequence>METPFQVVNNETNLQFEVDYAGEKAVLVYRYYKQRNIAFMHTVVPGKLEGQGIASALAKAAFAFAAEQKKLVMVYCPFVAGYVKKHPEYLPQLDPQYRVGVS</sequence>
<dbReference type="PANTHER" id="PTHR31435">
    <property type="entry name" value="PROTEIN NATD1"/>
    <property type="match status" value="1"/>
</dbReference>
<dbReference type="EMBL" id="QLLL01000013">
    <property type="protein sequence ID" value="RAI97882.1"/>
    <property type="molecule type" value="Genomic_DNA"/>
</dbReference>
<name>A0A327Q3X9_9BACT</name>
<dbReference type="InterPro" id="IPR031165">
    <property type="entry name" value="GNAT_YJDJ"/>
</dbReference>
<evidence type="ECO:0000313" key="2">
    <source>
        <dbReference type="EMBL" id="RAI97882.1"/>
    </source>
</evidence>